<feature type="domain" description="Pyridoxamine 5'-phosphate oxidase N-terminal" evidence="12">
    <location>
        <begin position="33"/>
        <end position="157"/>
    </location>
</feature>
<feature type="binding site" evidence="10">
    <location>
        <begin position="7"/>
        <end position="10"/>
    </location>
    <ligand>
        <name>substrate</name>
    </ligand>
</feature>
<comment type="function">
    <text evidence="9">Catalyzes the oxidation of either pyridoxine 5'-phosphate (PNP) or pyridoxamine 5'-phosphate (PMP) into pyridoxal 5'-phosphate (PLP).</text>
</comment>
<proteinExistence type="inferred from homology"/>
<dbReference type="Proteomes" id="UP000196027">
    <property type="component" value="Chromosome"/>
</dbReference>
<dbReference type="SUPFAM" id="SSF50475">
    <property type="entry name" value="FMN-binding split barrel"/>
    <property type="match status" value="1"/>
</dbReference>
<dbReference type="PANTHER" id="PTHR10851:SF0">
    <property type="entry name" value="PYRIDOXINE-5'-PHOSPHATE OXIDASE"/>
    <property type="match status" value="1"/>
</dbReference>
<sequence length="214" mass="24958">MDIGSLRREYMSQGLNREDLAANPVDQFERWFTQASEADIIDPNAMTLATVNAEGQPSARTVLLKLFDYEGFVFFTNYGSRKAKDLKDNDKVALLFPWLQLNRQIRIEGCARKISSAESFKYFSTRPRGSQLGAWCSQQSEVISSRQFLEMSLAKMTEKFKDGEVPLPDFWGGYRVIPEKIEFWQGRENRLHDRFVYRHDENEKNNWQINRLAP</sequence>
<evidence type="ECO:0000256" key="5">
    <source>
        <dbReference type="ARBA" id="ARBA00022630"/>
    </source>
</evidence>
<keyword evidence="6 9" id="KW-0288">FMN</keyword>
<reference evidence="14 15" key="1">
    <citation type="submission" date="2017-05" db="EMBL/GenBank/DDBJ databases">
        <title>Genomic insights into alkan degradation activity of Oleiphilus messinensis.</title>
        <authorList>
            <person name="Kozyavkin S.A."/>
            <person name="Slesarev A.I."/>
            <person name="Golyshin P.N."/>
            <person name="Korzhenkov A."/>
            <person name="Golyshina O.N."/>
            <person name="Toshchakov S.V."/>
        </authorList>
    </citation>
    <scope>NUCLEOTIDE SEQUENCE [LARGE SCALE GENOMIC DNA]</scope>
    <source>
        <strain evidence="14 15">ME102</strain>
    </source>
</reference>
<dbReference type="KEGG" id="ome:OLMES_4175"/>
<evidence type="ECO:0000256" key="9">
    <source>
        <dbReference type="HAMAP-Rule" id="MF_01629"/>
    </source>
</evidence>
<dbReference type="PANTHER" id="PTHR10851">
    <property type="entry name" value="PYRIDOXINE-5-PHOSPHATE OXIDASE"/>
    <property type="match status" value="1"/>
</dbReference>
<feature type="binding site" evidence="9 10">
    <location>
        <begin position="190"/>
        <end position="192"/>
    </location>
    <ligand>
        <name>substrate</name>
    </ligand>
</feature>
<dbReference type="InterPro" id="IPR019740">
    <property type="entry name" value="Pyridox_Oxase_CS"/>
</dbReference>
<evidence type="ECO:0000313" key="14">
    <source>
        <dbReference type="EMBL" id="ARU58191.1"/>
    </source>
</evidence>
<evidence type="ECO:0000313" key="15">
    <source>
        <dbReference type="Proteomes" id="UP000196027"/>
    </source>
</evidence>
<feature type="binding site" evidence="9 11">
    <location>
        <begin position="139"/>
        <end position="140"/>
    </location>
    <ligand>
        <name>FMN</name>
        <dbReference type="ChEBI" id="CHEBI:58210"/>
    </ligand>
</feature>
<evidence type="ECO:0000259" key="12">
    <source>
        <dbReference type="Pfam" id="PF01243"/>
    </source>
</evidence>
<feature type="binding site" evidence="9 10">
    <location>
        <position position="126"/>
    </location>
    <ligand>
        <name>substrate</name>
    </ligand>
</feature>
<dbReference type="PROSITE" id="PS01064">
    <property type="entry name" value="PYRIDOX_OXIDASE"/>
    <property type="match status" value="1"/>
</dbReference>
<feature type="binding site" evidence="9 11">
    <location>
        <position position="82"/>
    </location>
    <ligand>
        <name>FMN</name>
        <dbReference type="ChEBI" id="CHEBI:58210"/>
    </ligand>
</feature>
<evidence type="ECO:0000256" key="3">
    <source>
        <dbReference type="ARBA" id="ARBA00007301"/>
    </source>
</evidence>
<feature type="binding site" evidence="9 11">
    <location>
        <begin position="60"/>
        <end position="65"/>
    </location>
    <ligand>
        <name>FMN</name>
        <dbReference type="ChEBI" id="CHEBI:58210"/>
    </ligand>
</feature>
<dbReference type="GO" id="GO:0010181">
    <property type="term" value="F:FMN binding"/>
    <property type="evidence" value="ECO:0007669"/>
    <property type="project" value="UniProtKB-UniRule"/>
</dbReference>
<dbReference type="InterPro" id="IPR011576">
    <property type="entry name" value="Pyridox_Oxase_N"/>
</dbReference>
<comment type="catalytic activity">
    <reaction evidence="9">
        <text>pyridoxine 5'-phosphate + O2 = pyridoxal 5'-phosphate + H2O2</text>
        <dbReference type="Rhea" id="RHEA:15149"/>
        <dbReference type="ChEBI" id="CHEBI:15379"/>
        <dbReference type="ChEBI" id="CHEBI:16240"/>
        <dbReference type="ChEBI" id="CHEBI:58589"/>
        <dbReference type="ChEBI" id="CHEBI:597326"/>
        <dbReference type="EC" id="1.4.3.5"/>
    </reaction>
</comment>
<evidence type="ECO:0000256" key="4">
    <source>
        <dbReference type="ARBA" id="ARBA00011738"/>
    </source>
</evidence>
<dbReference type="Gene3D" id="2.30.110.10">
    <property type="entry name" value="Electron Transport, Fmn-binding Protein, Chain A"/>
    <property type="match status" value="1"/>
</dbReference>
<dbReference type="OrthoDB" id="9780392at2"/>
<comment type="pathway">
    <text evidence="1 9">Cofactor metabolism; pyridoxal 5'-phosphate salvage; pyridoxal 5'-phosphate from pyridoxamine 5'-phosphate: step 1/1.</text>
</comment>
<evidence type="ECO:0000256" key="7">
    <source>
        <dbReference type="ARBA" id="ARBA00023002"/>
    </source>
</evidence>
<dbReference type="GO" id="GO:0008615">
    <property type="term" value="P:pyridoxine biosynthetic process"/>
    <property type="evidence" value="ECO:0007669"/>
    <property type="project" value="UniProtKB-UniRule"/>
</dbReference>
<comment type="pathway">
    <text evidence="2 9">Cofactor metabolism; pyridoxal 5'-phosphate salvage; pyridoxal 5'-phosphate from pyridoxine 5'-phosphate: step 1/1.</text>
</comment>
<keyword evidence="15" id="KW-1185">Reference proteome</keyword>
<protein>
    <recommendedName>
        <fullName evidence="9">Pyridoxine/pyridoxamine 5'-phosphate oxidase</fullName>
        <ecNumber evidence="9">1.4.3.5</ecNumber>
    </recommendedName>
    <alternativeName>
        <fullName evidence="9">PNP/PMP oxidase</fullName>
        <shortName evidence="9">PNPOx</shortName>
    </alternativeName>
    <alternativeName>
        <fullName evidence="9">Pyridoxal 5'-phosphate synthase</fullName>
    </alternativeName>
</protein>
<feature type="binding site" evidence="9 11">
    <location>
        <position position="81"/>
    </location>
    <ligand>
        <name>FMN</name>
        <dbReference type="ChEBI" id="CHEBI:58210"/>
    </ligand>
</feature>
<dbReference type="NCBIfam" id="NF004231">
    <property type="entry name" value="PRK05679.1"/>
    <property type="match status" value="1"/>
</dbReference>
<name>A0A1Y0ICK0_9GAMM</name>
<dbReference type="HAMAP" id="MF_01629">
    <property type="entry name" value="PdxH"/>
    <property type="match status" value="1"/>
</dbReference>
<dbReference type="Pfam" id="PF01243">
    <property type="entry name" value="PNPOx_N"/>
    <property type="match status" value="1"/>
</dbReference>
<dbReference type="NCBIfam" id="TIGR00558">
    <property type="entry name" value="pdxH"/>
    <property type="match status" value="1"/>
</dbReference>
<evidence type="ECO:0000256" key="10">
    <source>
        <dbReference type="PIRSR" id="PIRSR000190-1"/>
    </source>
</evidence>
<organism evidence="14 15">
    <name type="scientific">Oleiphilus messinensis</name>
    <dbReference type="NCBI Taxonomy" id="141451"/>
    <lineage>
        <taxon>Bacteria</taxon>
        <taxon>Pseudomonadati</taxon>
        <taxon>Pseudomonadota</taxon>
        <taxon>Gammaproteobacteria</taxon>
        <taxon>Oceanospirillales</taxon>
        <taxon>Oleiphilaceae</taxon>
        <taxon>Oleiphilus</taxon>
    </lineage>
</organism>
<evidence type="ECO:0000256" key="11">
    <source>
        <dbReference type="PIRSR" id="PIRSR000190-2"/>
    </source>
</evidence>
<feature type="binding site" evidence="9 11">
    <location>
        <begin position="75"/>
        <end position="76"/>
    </location>
    <ligand>
        <name>FMN</name>
        <dbReference type="ChEBI" id="CHEBI:58210"/>
    </ligand>
</feature>
<comment type="cofactor">
    <cofactor evidence="9 11">
        <name>FMN</name>
        <dbReference type="ChEBI" id="CHEBI:58210"/>
    </cofactor>
    <text evidence="9 11">Binds 1 FMN per subunit.</text>
</comment>
<feature type="binding site" evidence="9 11">
    <location>
        <position position="104"/>
    </location>
    <ligand>
        <name>FMN</name>
        <dbReference type="ChEBI" id="CHEBI:58210"/>
    </ligand>
</feature>
<evidence type="ECO:0000256" key="2">
    <source>
        <dbReference type="ARBA" id="ARBA00005037"/>
    </source>
</evidence>
<dbReference type="InterPro" id="IPR012349">
    <property type="entry name" value="Split_barrel_FMN-bd"/>
</dbReference>
<dbReference type="InterPro" id="IPR019576">
    <property type="entry name" value="Pyridoxamine_oxidase_dimer_C"/>
</dbReference>
<evidence type="ECO:0000256" key="8">
    <source>
        <dbReference type="ARBA" id="ARBA00023096"/>
    </source>
</evidence>
<keyword evidence="7 9" id="KW-0560">Oxidoreductase</keyword>
<comment type="similarity">
    <text evidence="3 9">Belongs to the pyridoxamine 5'-phosphate oxidase family.</text>
</comment>
<dbReference type="RefSeq" id="WP_087462995.1">
    <property type="nucleotide sequence ID" value="NZ_CP021425.1"/>
</dbReference>
<feature type="binding site" evidence="9 10">
    <location>
        <position position="65"/>
    </location>
    <ligand>
        <name>substrate</name>
    </ligand>
</feature>
<comment type="subunit">
    <text evidence="4 9">Homodimer.</text>
</comment>
<dbReference type="Pfam" id="PF10590">
    <property type="entry name" value="PNP_phzG_C"/>
    <property type="match status" value="1"/>
</dbReference>
<feature type="binding site" evidence="9 11">
    <location>
        <position position="194"/>
    </location>
    <ligand>
        <name>FMN</name>
        <dbReference type="ChEBI" id="CHEBI:58210"/>
    </ligand>
</feature>
<comment type="catalytic activity">
    <reaction evidence="9">
        <text>pyridoxamine 5'-phosphate + O2 + H2O = pyridoxal 5'-phosphate + H2O2 + NH4(+)</text>
        <dbReference type="Rhea" id="RHEA:15817"/>
        <dbReference type="ChEBI" id="CHEBI:15377"/>
        <dbReference type="ChEBI" id="CHEBI:15379"/>
        <dbReference type="ChEBI" id="CHEBI:16240"/>
        <dbReference type="ChEBI" id="CHEBI:28938"/>
        <dbReference type="ChEBI" id="CHEBI:58451"/>
        <dbReference type="ChEBI" id="CHEBI:597326"/>
        <dbReference type="EC" id="1.4.3.5"/>
    </reaction>
</comment>
<dbReference type="InterPro" id="IPR000659">
    <property type="entry name" value="Pyridox_Oxase"/>
</dbReference>
<evidence type="ECO:0000256" key="6">
    <source>
        <dbReference type="ARBA" id="ARBA00022643"/>
    </source>
</evidence>
<gene>
    <name evidence="9" type="primary">pdxH</name>
    <name evidence="14" type="ORF">OLMES_4175</name>
</gene>
<accession>A0A1Y0ICK0</accession>
<dbReference type="AlphaFoldDB" id="A0A1Y0ICK0"/>
<keyword evidence="8 9" id="KW-0664">Pyridoxine biosynthesis</keyword>
<dbReference type="PIRSF" id="PIRSF000190">
    <property type="entry name" value="Pyd_amn-ph_oxd"/>
    <property type="match status" value="1"/>
</dbReference>
<keyword evidence="5 9" id="KW-0285">Flavoprotein</keyword>
<evidence type="ECO:0000259" key="13">
    <source>
        <dbReference type="Pfam" id="PF10590"/>
    </source>
</evidence>
<feature type="binding site" evidence="9 10">
    <location>
        <position position="130"/>
    </location>
    <ligand>
        <name>substrate</name>
    </ligand>
</feature>
<evidence type="ECO:0000256" key="1">
    <source>
        <dbReference type="ARBA" id="ARBA00004738"/>
    </source>
</evidence>
<feature type="domain" description="Pyridoxine 5'-phosphate oxidase dimerisation C-terminal" evidence="13">
    <location>
        <begin position="171"/>
        <end position="214"/>
    </location>
</feature>
<feature type="binding site" evidence="9 11">
    <location>
        <position position="184"/>
    </location>
    <ligand>
        <name>FMN</name>
        <dbReference type="ChEBI" id="CHEBI:58210"/>
    </ligand>
</feature>
<dbReference type="EC" id="1.4.3.5" evidence="9"/>
<dbReference type="FunFam" id="2.30.110.10:FF:000005">
    <property type="entry name" value="NAD(P)H-hydrate epimerase"/>
    <property type="match status" value="1"/>
</dbReference>
<dbReference type="GO" id="GO:0004733">
    <property type="term" value="F:pyridoxamine phosphate oxidase activity"/>
    <property type="evidence" value="ECO:0007669"/>
    <property type="project" value="UniProtKB-UniRule"/>
</dbReference>
<feature type="binding site" evidence="9 10">
    <location>
        <position position="122"/>
    </location>
    <ligand>
        <name>substrate</name>
    </ligand>
</feature>
<dbReference type="EMBL" id="CP021425">
    <property type="protein sequence ID" value="ARU58191.1"/>
    <property type="molecule type" value="Genomic_DNA"/>
</dbReference>
<dbReference type="UniPathway" id="UPA01068">
    <property type="reaction ID" value="UER00304"/>
</dbReference>